<name>A0A645E0N3_9ZZZZ</name>
<reference evidence="1" key="1">
    <citation type="submission" date="2019-08" db="EMBL/GenBank/DDBJ databases">
        <authorList>
            <person name="Kucharzyk K."/>
            <person name="Murdoch R.W."/>
            <person name="Higgins S."/>
            <person name="Loffler F."/>
        </authorList>
    </citation>
    <scope>NUCLEOTIDE SEQUENCE</scope>
</reference>
<gene>
    <name evidence="1" type="ORF">SDC9_142067</name>
</gene>
<proteinExistence type="predicted"/>
<dbReference type="AlphaFoldDB" id="A0A645E0N3"/>
<evidence type="ECO:0000313" key="1">
    <source>
        <dbReference type="EMBL" id="MPM94918.1"/>
    </source>
</evidence>
<comment type="caution">
    <text evidence="1">The sequence shown here is derived from an EMBL/GenBank/DDBJ whole genome shotgun (WGS) entry which is preliminary data.</text>
</comment>
<organism evidence="1">
    <name type="scientific">bioreactor metagenome</name>
    <dbReference type="NCBI Taxonomy" id="1076179"/>
    <lineage>
        <taxon>unclassified sequences</taxon>
        <taxon>metagenomes</taxon>
        <taxon>ecological metagenomes</taxon>
    </lineage>
</organism>
<sequence>MHHDPELEVRLITRTFLENLTQFALNLDAHCQGALQAATAFAVRTIIIHSRVHALRVTLTGHLHEAQLRDGQDMGFGLVAPETFLHALIDRLLVAARFHIDEVEHDQAAHVAEPQLASDLVGGFNIHL</sequence>
<protein>
    <submittedName>
        <fullName evidence="1">Uncharacterized protein</fullName>
    </submittedName>
</protein>
<dbReference type="EMBL" id="VSSQ01041478">
    <property type="protein sequence ID" value="MPM94918.1"/>
    <property type="molecule type" value="Genomic_DNA"/>
</dbReference>
<accession>A0A645E0N3</accession>